<dbReference type="OrthoDB" id="213717at2157"/>
<proteinExistence type="predicted"/>
<organism evidence="1 2">
    <name type="scientific">Halovenus carboxidivorans</name>
    <dbReference type="NCBI Taxonomy" id="2692199"/>
    <lineage>
        <taxon>Archaea</taxon>
        <taxon>Methanobacteriati</taxon>
        <taxon>Methanobacteriota</taxon>
        <taxon>Stenosarchaea group</taxon>
        <taxon>Halobacteria</taxon>
        <taxon>Halobacteriales</taxon>
        <taxon>Haloarculaceae</taxon>
        <taxon>Halovenus</taxon>
    </lineage>
</organism>
<gene>
    <name evidence="1" type="ORF">GRX03_03005</name>
</gene>
<dbReference type="InterPro" id="IPR055945">
    <property type="entry name" value="DUF7523"/>
</dbReference>
<sequence>MTLAERAREAARDHPFVHDALAAGVLNYSAAARFLDVGEEEAVAAALRRYGEELDSGDEHGDVRVTMETGLGRGDEGLLTVGETGFAPGEGSLTAVLVTGSVSIGLFRRVLGRCETADIEVLGAGYGSETMLVVVERRDGPDALRFIESVCSA</sequence>
<name>A0A6B0SXW3_9EURY</name>
<reference evidence="1 2" key="1">
    <citation type="submission" date="2019-12" db="EMBL/GenBank/DDBJ databases">
        <title>Isolation and characterization of three novel carbon monoxide-oxidizing members of Halobacteria from salione crusts and soils.</title>
        <authorList>
            <person name="Myers M.R."/>
            <person name="King G.M."/>
        </authorList>
    </citation>
    <scope>NUCLEOTIDE SEQUENCE [LARGE SCALE GENOMIC DNA]</scope>
    <source>
        <strain evidence="1 2">WSH3</strain>
    </source>
</reference>
<dbReference type="Pfam" id="PF24367">
    <property type="entry name" value="DUF7523"/>
    <property type="match status" value="1"/>
</dbReference>
<dbReference type="RefSeq" id="WP_159762695.1">
    <property type="nucleotide sequence ID" value="NZ_WUUT01000001.1"/>
</dbReference>
<protein>
    <submittedName>
        <fullName evidence="1">Uncharacterized protein</fullName>
    </submittedName>
</protein>
<evidence type="ECO:0000313" key="2">
    <source>
        <dbReference type="Proteomes" id="UP000466535"/>
    </source>
</evidence>
<comment type="caution">
    <text evidence="1">The sequence shown here is derived from an EMBL/GenBank/DDBJ whole genome shotgun (WGS) entry which is preliminary data.</text>
</comment>
<dbReference type="AlphaFoldDB" id="A0A6B0SXW3"/>
<evidence type="ECO:0000313" key="1">
    <source>
        <dbReference type="EMBL" id="MXR50578.1"/>
    </source>
</evidence>
<accession>A0A6B0SXW3</accession>
<keyword evidence="2" id="KW-1185">Reference proteome</keyword>
<dbReference type="EMBL" id="WUUT01000001">
    <property type="protein sequence ID" value="MXR50578.1"/>
    <property type="molecule type" value="Genomic_DNA"/>
</dbReference>
<dbReference type="Proteomes" id="UP000466535">
    <property type="component" value="Unassembled WGS sequence"/>
</dbReference>